<gene>
    <name evidence="14" type="primary">inx2_3</name>
    <name evidence="12" type="synonym">inx</name>
    <name evidence="14" type="ORF">FJT64_001320</name>
</gene>
<comment type="subcellular location">
    <subcellularLocation>
        <location evidence="1">Cell junction</location>
        <location evidence="1">Gap junction</location>
    </subcellularLocation>
    <subcellularLocation>
        <location evidence="2 12">Cell membrane</location>
        <topology evidence="2 12">Multi-pass membrane protein</topology>
    </subcellularLocation>
</comment>
<comment type="similarity">
    <text evidence="12">Belongs to the pannexin family.</text>
</comment>
<dbReference type="InterPro" id="IPR000990">
    <property type="entry name" value="Innexin"/>
</dbReference>
<protein>
    <recommendedName>
        <fullName evidence="12">Innexin</fullName>
    </recommendedName>
</protein>
<dbReference type="PANTHER" id="PTHR11893">
    <property type="entry name" value="INNEXIN"/>
    <property type="match status" value="1"/>
</dbReference>
<feature type="transmembrane region" description="Helical" evidence="12">
    <location>
        <begin position="278"/>
        <end position="302"/>
    </location>
</feature>
<keyword evidence="10 12" id="KW-0472">Membrane</keyword>
<evidence type="ECO:0000256" key="8">
    <source>
        <dbReference type="ARBA" id="ARBA00022989"/>
    </source>
</evidence>
<keyword evidence="9 12" id="KW-0406">Ion transport</keyword>
<evidence type="ECO:0000256" key="12">
    <source>
        <dbReference type="RuleBase" id="RU010713"/>
    </source>
</evidence>
<comment type="function">
    <text evidence="12">Structural component of the gap junctions.</text>
</comment>
<feature type="transmembrane region" description="Helical" evidence="12">
    <location>
        <begin position="31"/>
        <end position="50"/>
    </location>
</feature>
<comment type="caution">
    <text evidence="14">The sequence shown here is derived from an EMBL/GenBank/DDBJ whole genome shotgun (WGS) entry which is preliminary data.</text>
</comment>
<keyword evidence="8 12" id="KW-1133">Transmembrane helix</keyword>
<proteinExistence type="inferred from homology"/>
<keyword evidence="6" id="KW-0303">Gap junction</keyword>
<evidence type="ECO:0000256" key="6">
    <source>
        <dbReference type="ARBA" id="ARBA00022868"/>
    </source>
</evidence>
<feature type="transmembrane region" description="Helical" evidence="12">
    <location>
        <begin position="185"/>
        <end position="205"/>
    </location>
</feature>
<keyword evidence="15" id="KW-1185">Reference proteome</keyword>
<organism evidence="14 15">
    <name type="scientific">Amphibalanus amphitrite</name>
    <name type="common">Striped barnacle</name>
    <name type="synonym">Balanus amphitrite</name>
    <dbReference type="NCBI Taxonomy" id="1232801"/>
    <lineage>
        <taxon>Eukaryota</taxon>
        <taxon>Metazoa</taxon>
        <taxon>Ecdysozoa</taxon>
        <taxon>Arthropoda</taxon>
        <taxon>Crustacea</taxon>
        <taxon>Multicrustacea</taxon>
        <taxon>Cirripedia</taxon>
        <taxon>Thoracica</taxon>
        <taxon>Thoracicalcarea</taxon>
        <taxon>Balanomorpha</taxon>
        <taxon>Balanoidea</taxon>
        <taxon>Balanidae</taxon>
        <taxon>Amphibalaninae</taxon>
        <taxon>Amphibalanus</taxon>
    </lineage>
</organism>
<evidence type="ECO:0000256" key="13">
    <source>
        <dbReference type="SAM" id="MobiDB-lite"/>
    </source>
</evidence>
<dbReference type="EMBL" id="VIIS01002042">
    <property type="protein sequence ID" value="KAF0289293.1"/>
    <property type="molecule type" value="Genomic_DNA"/>
</dbReference>
<keyword evidence="11 12" id="KW-0407">Ion channel</keyword>
<name>A0A6A4V6G5_AMPAM</name>
<dbReference type="PANTHER" id="PTHR11893:SF37">
    <property type="entry name" value="INNEXIN INX3"/>
    <property type="match status" value="1"/>
</dbReference>
<keyword evidence="5 12" id="KW-0812">Transmembrane</keyword>
<reference evidence="14 15" key="1">
    <citation type="submission" date="2019-07" db="EMBL/GenBank/DDBJ databases">
        <title>Draft genome assembly of a fouling barnacle, Amphibalanus amphitrite (Darwin, 1854): The first reference genome for Thecostraca.</title>
        <authorList>
            <person name="Kim W."/>
        </authorList>
    </citation>
    <scope>NUCLEOTIDE SEQUENCE [LARGE SCALE GENOMIC DNA]</scope>
    <source>
        <strain evidence="14">SNU_AA5</strain>
        <tissue evidence="14">Soma without cirri and trophi</tissue>
    </source>
</reference>
<evidence type="ECO:0000313" key="15">
    <source>
        <dbReference type="Proteomes" id="UP000440578"/>
    </source>
</evidence>
<evidence type="ECO:0000256" key="9">
    <source>
        <dbReference type="ARBA" id="ARBA00023065"/>
    </source>
</evidence>
<feature type="compositionally biased region" description="Acidic residues" evidence="13">
    <location>
        <begin position="369"/>
        <end position="379"/>
    </location>
</feature>
<dbReference type="PROSITE" id="PS51013">
    <property type="entry name" value="PANNEXIN"/>
    <property type="match status" value="1"/>
</dbReference>
<dbReference type="GO" id="GO:0034220">
    <property type="term" value="P:monoatomic ion transmembrane transport"/>
    <property type="evidence" value="ECO:0007669"/>
    <property type="project" value="UniProtKB-KW"/>
</dbReference>
<keyword evidence="7" id="KW-0965">Cell junction</keyword>
<evidence type="ECO:0000256" key="11">
    <source>
        <dbReference type="ARBA" id="ARBA00023303"/>
    </source>
</evidence>
<keyword evidence="4" id="KW-1003">Cell membrane</keyword>
<dbReference type="EMBL" id="VIIS01002042">
    <property type="protein sequence ID" value="KAF0289294.1"/>
    <property type="molecule type" value="Genomic_DNA"/>
</dbReference>
<evidence type="ECO:0000256" key="5">
    <source>
        <dbReference type="ARBA" id="ARBA00022692"/>
    </source>
</evidence>
<dbReference type="AlphaFoldDB" id="A0A6A4V6G5"/>
<evidence type="ECO:0000313" key="14">
    <source>
        <dbReference type="EMBL" id="KAF0289293.1"/>
    </source>
</evidence>
<sequence length="399" mass="44975">MALTSLLGDIVKVVRGKGPGSVKIDNKVFQLHYRLTTFLFLGFSILVTAYNMLGEPVSCACAQCGSNSIPLNVMNSHCWVTATYTIPSDLERVGFKPGSTNLGPGRHEYSEREYQTYYQWVPFMLVLHGVLFYVPHWLWTLSEDGRMAAMVQDIRLPVLDRGVLKARVTNLAVYIRQTMGTYQGYFIRFVVCDALNVLNVIATIYCIDKFLNHKFLGYGNAVVSYLSDGGQFSPFTTTFPKQAKCEMEFFGPTGSRSSVDGLCVLALNVLNEKVYLVLWFWLIFLSVLSSVVFVGRLVLMLVRAFRVPLLQHKAHFKFGSQMTRGVNSLEVGDFFLLSLMARNMDVTAFRLLLKALAKESFLASCSDLDDEDEESEATEEMPMKRRPVMRILSDNTPVE</sequence>
<dbReference type="GO" id="GO:0005243">
    <property type="term" value="F:gap junction channel activity"/>
    <property type="evidence" value="ECO:0007669"/>
    <property type="project" value="TreeGrafter"/>
</dbReference>
<dbReference type="Pfam" id="PF00876">
    <property type="entry name" value="Innexin"/>
    <property type="match status" value="1"/>
</dbReference>
<dbReference type="GO" id="GO:0005886">
    <property type="term" value="C:plasma membrane"/>
    <property type="evidence" value="ECO:0007669"/>
    <property type="project" value="UniProtKB-SubCell"/>
</dbReference>
<dbReference type="Proteomes" id="UP000440578">
    <property type="component" value="Unassembled WGS sequence"/>
</dbReference>
<evidence type="ECO:0000256" key="1">
    <source>
        <dbReference type="ARBA" id="ARBA00004610"/>
    </source>
</evidence>
<evidence type="ECO:0000256" key="4">
    <source>
        <dbReference type="ARBA" id="ARBA00022475"/>
    </source>
</evidence>
<feature type="transmembrane region" description="Helical" evidence="12">
    <location>
        <begin position="117"/>
        <end position="139"/>
    </location>
</feature>
<dbReference type="GO" id="GO:0007602">
    <property type="term" value="P:phototransduction"/>
    <property type="evidence" value="ECO:0007669"/>
    <property type="project" value="TreeGrafter"/>
</dbReference>
<evidence type="ECO:0000256" key="10">
    <source>
        <dbReference type="ARBA" id="ARBA00023136"/>
    </source>
</evidence>
<feature type="region of interest" description="Disordered" evidence="13">
    <location>
        <begin position="369"/>
        <end position="399"/>
    </location>
</feature>
<evidence type="ECO:0000256" key="2">
    <source>
        <dbReference type="ARBA" id="ARBA00004651"/>
    </source>
</evidence>
<evidence type="ECO:0000256" key="7">
    <source>
        <dbReference type="ARBA" id="ARBA00022949"/>
    </source>
</evidence>
<dbReference type="GO" id="GO:0005921">
    <property type="term" value="C:gap junction"/>
    <property type="evidence" value="ECO:0007669"/>
    <property type="project" value="UniProtKB-SubCell"/>
</dbReference>
<dbReference type="OrthoDB" id="5867527at2759"/>
<accession>A0A6A4V6G5</accession>
<evidence type="ECO:0000256" key="3">
    <source>
        <dbReference type="ARBA" id="ARBA00022448"/>
    </source>
</evidence>
<keyword evidence="3 12" id="KW-0813">Transport</keyword>
<dbReference type="PRINTS" id="PR01262">
    <property type="entry name" value="INNEXIN"/>
</dbReference>